<reference evidence="3 4" key="1">
    <citation type="submission" date="2016-11" db="EMBL/GenBank/DDBJ databases">
        <authorList>
            <person name="Jaros S."/>
            <person name="Januszkiewicz K."/>
            <person name="Wedrychowicz H."/>
        </authorList>
    </citation>
    <scope>NUCLEOTIDE SEQUENCE [LARGE SCALE GENOMIC DNA]</scope>
    <source>
        <strain evidence="3 4">CGMCC 1.12145</strain>
    </source>
</reference>
<sequence length="106" mass="13034">METYTKEEKYLRARKRLEKEKSFYKHLFWYAVVNIFLLVMIWLETEKKGEDFWNFGTFSTAVFWGLGVVVHGASVFIPDLFLGKEWEKRQIARFMRKQEQQEKRWE</sequence>
<dbReference type="STRING" id="1150368.SAMN02927921_02205"/>
<keyword evidence="4" id="KW-1185">Reference proteome</keyword>
<accession>A0A1K1Q2P0</accession>
<evidence type="ECO:0000259" key="2">
    <source>
        <dbReference type="Pfam" id="PF13239"/>
    </source>
</evidence>
<protein>
    <submittedName>
        <fullName evidence="3">2TM domain-containing protein</fullName>
    </submittedName>
</protein>
<feature type="domain" description="2TM" evidence="2">
    <location>
        <begin position="12"/>
        <end position="95"/>
    </location>
</feature>
<evidence type="ECO:0000256" key="1">
    <source>
        <dbReference type="SAM" id="Phobius"/>
    </source>
</evidence>
<proteinExistence type="predicted"/>
<dbReference type="AlphaFoldDB" id="A0A1K1Q2P0"/>
<organism evidence="3 4">
    <name type="scientific">Sinomicrobium oceani</name>
    <dbReference type="NCBI Taxonomy" id="1150368"/>
    <lineage>
        <taxon>Bacteria</taxon>
        <taxon>Pseudomonadati</taxon>
        <taxon>Bacteroidota</taxon>
        <taxon>Flavobacteriia</taxon>
        <taxon>Flavobacteriales</taxon>
        <taxon>Flavobacteriaceae</taxon>
        <taxon>Sinomicrobium</taxon>
    </lineage>
</organism>
<feature type="transmembrane region" description="Helical" evidence="1">
    <location>
        <begin position="63"/>
        <end position="83"/>
    </location>
</feature>
<evidence type="ECO:0000313" key="4">
    <source>
        <dbReference type="Proteomes" id="UP000182248"/>
    </source>
</evidence>
<keyword evidence="1" id="KW-0472">Membrane</keyword>
<dbReference type="EMBL" id="FPJE01000011">
    <property type="protein sequence ID" value="SFW54167.1"/>
    <property type="molecule type" value="Genomic_DNA"/>
</dbReference>
<keyword evidence="1" id="KW-0812">Transmembrane</keyword>
<keyword evidence="1" id="KW-1133">Transmembrane helix</keyword>
<dbReference type="OrthoDB" id="1495672at2"/>
<name>A0A1K1Q2P0_9FLAO</name>
<dbReference type="Pfam" id="PF13239">
    <property type="entry name" value="2TM"/>
    <property type="match status" value="1"/>
</dbReference>
<feature type="transmembrane region" description="Helical" evidence="1">
    <location>
        <begin position="23"/>
        <end position="43"/>
    </location>
</feature>
<dbReference type="RefSeq" id="WP_072317427.1">
    <property type="nucleotide sequence ID" value="NZ_FPJE01000011.1"/>
</dbReference>
<evidence type="ECO:0000313" key="3">
    <source>
        <dbReference type="EMBL" id="SFW54167.1"/>
    </source>
</evidence>
<gene>
    <name evidence="3" type="ORF">SAMN02927921_02205</name>
</gene>
<dbReference type="Proteomes" id="UP000182248">
    <property type="component" value="Unassembled WGS sequence"/>
</dbReference>
<dbReference type="InterPro" id="IPR025698">
    <property type="entry name" value="2TM_dom"/>
</dbReference>